<dbReference type="InterPro" id="IPR050879">
    <property type="entry name" value="Acyltransferase_3"/>
</dbReference>
<dbReference type="InterPro" id="IPR002656">
    <property type="entry name" value="Acyl_transf_3_dom"/>
</dbReference>
<organism evidence="3 4">
    <name type="scientific">Scytalidium lignicola</name>
    <name type="common">Hyphomycete</name>
    <dbReference type="NCBI Taxonomy" id="5539"/>
    <lineage>
        <taxon>Eukaryota</taxon>
        <taxon>Fungi</taxon>
        <taxon>Dikarya</taxon>
        <taxon>Ascomycota</taxon>
        <taxon>Pezizomycotina</taxon>
        <taxon>Leotiomycetes</taxon>
        <taxon>Leotiomycetes incertae sedis</taxon>
        <taxon>Scytalidium</taxon>
    </lineage>
</organism>
<feature type="transmembrane region" description="Helical" evidence="1">
    <location>
        <begin position="180"/>
        <end position="199"/>
    </location>
</feature>
<evidence type="ECO:0000256" key="1">
    <source>
        <dbReference type="SAM" id="Phobius"/>
    </source>
</evidence>
<dbReference type="OMA" id="NTMEPFF"/>
<dbReference type="PANTHER" id="PTHR23028">
    <property type="entry name" value="ACETYLTRANSFERASE"/>
    <property type="match status" value="1"/>
</dbReference>
<reference evidence="3 4" key="1">
    <citation type="submission" date="2018-05" db="EMBL/GenBank/DDBJ databases">
        <title>Draft genome sequence of Scytalidium lignicola DSM 105466, a ubiquitous saprotrophic fungus.</title>
        <authorList>
            <person name="Buettner E."/>
            <person name="Gebauer A.M."/>
            <person name="Hofrichter M."/>
            <person name="Liers C."/>
            <person name="Kellner H."/>
        </authorList>
    </citation>
    <scope>NUCLEOTIDE SEQUENCE [LARGE SCALE GENOMIC DNA]</scope>
    <source>
        <strain evidence="3 4">DSM 105466</strain>
    </source>
</reference>
<accession>A0A3E2HBE4</accession>
<keyword evidence="1" id="KW-0472">Membrane</keyword>
<dbReference type="GO" id="GO:0016747">
    <property type="term" value="F:acyltransferase activity, transferring groups other than amino-acyl groups"/>
    <property type="evidence" value="ECO:0007669"/>
    <property type="project" value="InterPro"/>
</dbReference>
<keyword evidence="1" id="KW-0812">Transmembrane</keyword>
<dbReference type="Pfam" id="PF01757">
    <property type="entry name" value="Acyl_transf_3"/>
    <property type="match status" value="1"/>
</dbReference>
<keyword evidence="1" id="KW-1133">Transmembrane helix</keyword>
<evidence type="ECO:0000313" key="3">
    <source>
        <dbReference type="EMBL" id="RFU30728.1"/>
    </source>
</evidence>
<gene>
    <name evidence="3" type="ORF">B7463_g5602</name>
</gene>
<dbReference type="EMBL" id="NCSJ02000093">
    <property type="protein sequence ID" value="RFU30728.1"/>
    <property type="molecule type" value="Genomic_DNA"/>
</dbReference>
<evidence type="ECO:0000259" key="2">
    <source>
        <dbReference type="Pfam" id="PF01757"/>
    </source>
</evidence>
<protein>
    <recommendedName>
        <fullName evidence="2">Acyltransferase 3 domain-containing protein</fullName>
    </recommendedName>
</protein>
<feature type="transmembrane region" description="Helical" evidence="1">
    <location>
        <begin position="237"/>
        <end position="257"/>
    </location>
</feature>
<comment type="caution">
    <text evidence="3">The sequence shown here is derived from an EMBL/GenBank/DDBJ whole genome shotgun (WGS) entry which is preliminary data.</text>
</comment>
<feature type="non-terminal residue" evidence="3">
    <location>
        <position position="1"/>
    </location>
</feature>
<feature type="transmembrane region" description="Helical" evidence="1">
    <location>
        <begin position="130"/>
        <end position="151"/>
    </location>
</feature>
<keyword evidence="4" id="KW-1185">Reference proteome</keyword>
<proteinExistence type="predicted"/>
<dbReference type="Proteomes" id="UP000258309">
    <property type="component" value="Unassembled WGS sequence"/>
</dbReference>
<evidence type="ECO:0000313" key="4">
    <source>
        <dbReference type="Proteomes" id="UP000258309"/>
    </source>
</evidence>
<feature type="transmembrane region" description="Helical" evidence="1">
    <location>
        <begin position="336"/>
        <end position="354"/>
    </location>
</feature>
<feature type="domain" description="Acyltransferase 3" evidence="2">
    <location>
        <begin position="81"/>
        <end position="481"/>
    </location>
</feature>
<feature type="non-terminal residue" evidence="3">
    <location>
        <position position="505"/>
    </location>
</feature>
<dbReference type="STRING" id="5539.A0A3E2HBE4"/>
<sequence length="505" mass="57359">MVRSIRNLVVSILPAGILENNSYSLVTSSENASPGLKTNENVFTRVRLSVQRLGFFLLPSPIQRRIRPAQFKPQRLYPTSYLDGLRGVASLIVFFCHYTEGNMGSYTHSYGLPKDAKVHSSPLQLPFLRVLYSGRPMVHIFFVISGFVLSYKPLKLARARNAASLHNTLSSSVFRRALRLFLPTAVSTFMVMLLIRFRWMGKPLPTFWAQFWDWTHAMWKITFSWKWDITQFLPYDVHLWTIPIEMSNSMLLFIAITGLSRCKVYIRLILLVGIMFYCLKCEHWASFEFLGGMLVAEVGLIQNARAERDANKEAATSSSSSTPITTDIKPAGPSRLWAIFWWINLVIAMFLAGWPNQGAKETPVFSYLVPLTMDPYLKKGGDLISFPWYALGAMQTVFACQQLPALQRFFTTGIAQYLANISYALYLMHGPCLEVFAHRVMPHVWGLVGGAEGAGMLARLFVWFMGLFCLAIPTFWAADVFWRAVDTPSVEFAKWLENSCIVKED</sequence>
<dbReference type="PANTHER" id="PTHR23028:SF126">
    <property type="entry name" value="ACYLTRANSFERASE 3 DOMAIN-CONTAINING PROTEIN"/>
    <property type="match status" value="1"/>
</dbReference>
<feature type="transmembrane region" description="Helical" evidence="1">
    <location>
        <begin position="460"/>
        <end position="478"/>
    </location>
</feature>
<dbReference type="OrthoDB" id="5819582at2759"/>
<dbReference type="AlphaFoldDB" id="A0A3E2HBE4"/>
<feature type="transmembrane region" description="Helical" evidence="1">
    <location>
        <begin position="264"/>
        <end position="285"/>
    </location>
</feature>
<name>A0A3E2HBE4_SCYLI</name>